<dbReference type="AlphaFoldDB" id="A0A0S4LHF1"/>
<proteinExistence type="predicted"/>
<gene>
    <name evidence="1" type="ORF">COMA2_200012</name>
</gene>
<dbReference type="RefSeq" id="WP_139077257.1">
    <property type="nucleotide sequence ID" value="NZ_CZPZ01000013.1"/>
</dbReference>
<protein>
    <submittedName>
        <fullName evidence="1">Uncharacterized protein</fullName>
    </submittedName>
</protein>
<dbReference type="Proteomes" id="UP000198736">
    <property type="component" value="Unassembled WGS sequence"/>
</dbReference>
<organism evidence="1 2">
    <name type="scientific">Candidatus Nitrospira nitrificans</name>
    <dbReference type="NCBI Taxonomy" id="1742973"/>
    <lineage>
        <taxon>Bacteria</taxon>
        <taxon>Pseudomonadati</taxon>
        <taxon>Nitrospirota</taxon>
        <taxon>Nitrospiria</taxon>
        <taxon>Nitrospirales</taxon>
        <taxon>Nitrospiraceae</taxon>
        <taxon>Nitrospira</taxon>
    </lineage>
</organism>
<keyword evidence="2" id="KW-1185">Reference proteome</keyword>
<evidence type="ECO:0000313" key="1">
    <source>
        <dbReference type="EMBL" id="CUS36000.1"/>
    </source>
</evidence>
<dbReference type="EMBL" id="CZPZ01000013">
    <property type="protein sequence ID" value="CUS36000.1"/>
    <property type="molecule type" value="Genomic_DNA"/>
</dbReference>
<reference evidence="2" key="1">
    <citation type="submission" date="2015-10" db="EMBL/GenBank/DDBJ databases">
        <authorList>
            <person name="Luecker S."/>
            <person name="Luecker S."/>
        </authorList>
    </citation>
    <scope>NUCLEOTIDE SEQUENCE [LARGE SCALE GENOMIC DNA]</scope>
</reference>
<dbReference type="STRING" id="1742973.COMA2_200012"/>
<name>A0A0S4LHF1_9BACT</name>
<evidence type="ECO:0000313" key="2">
    <source>
        <dbReference type="Proteomes" id="UP000198736"/>
    </source>
</evidence>
<sequence length="83" mass="9157">MWPVAIASSTTMIVFQVGAMQPDPNAGAHRVYSGFRESKYVHSDMAWDISRNSLASLERIVEEVLMVVDATIDEGFLHKGMSA</sequence>
<accession>A0A0S4LHF1</accession>